<protein>
    <recommendedName>
        <fullName evidence="3">Virion structural protein</fullName>
    </recommendedName>
</protein>
<accession>A0A873WGS5</accession>
<evidence type="ECO:0008006" key="3">
    <source>
        <dbReference type="Google" id="ProtNLM"/>
    </source>
</evidence>
<gene>
    <name evidence="1" type="ORF">CPT_Miami_223</name>
</gene>
<keyword evidence="2" id="KW-1185">Reference proteome</keyword>
<dbReference type="Proteomes" id="UP000662782">
    <property type="component" value="Segment"/>
</dbReference>
<evidence type="ECO:0000313" key="1">
    <source>
        <dbReference type="EMBL" id="QPB09318.1"/>
    </source>
</evidence>
<name>A0A873WGS5_9CAUD</name>
<organism evidence="1 2">
    <name type="scientific">Klebsiella phage Miami</name>
    <dbReference type="NCBI Taxonomy" id="2767581"/>
    <lineage>
        <taxon>Viruses</taxon>
        <taxon>Duplodnaviria</taxon>
        <taxon>Heunggongvirae</taxon>
        <taxon>Uroviricota</taxon>
        <taxon>Caudoviricetes</taxon>
        <taxon>Chimalliviridae</taxon>
        <taxon>Miamivirus</taxon>
        <taxon>Miamivirus miami</taxon>
    </lineage>
</organism>
<sequence length="224" mass="24985">MGNRKAAEDVILDFVGKLTKGGFNLKVYTDLFKNMNDAQFEQFIDKIDKQGGMPLWTSNWDKNEHIEYDTVLGLAKEYGVELETQLIITDEDTGVELITPETYLVGIAEIRKQRQMLVKKFGAAKDDTSTDDLTGQVVGDSRGTGISSPEIKILMALGLNTVAKEIYDVKGGDEKALDVYRTELMETGSTNVNNALKRGSGVKSLQTTHYLFNARHIENNIDKR</sequence>
<evidence type="ECO:0000313" key="2">
    <source>
        <dbReference type="Proteomes" id="UP000662782"/>
    </source>
</evidence>
<proteinExistence type="predicted"/>
<reference evidence="1 2" key="1">
    <citation type="submission" date="2020-07" db="EMBL/GenBank/DDBJ databases">
        <title>Complete genome sequence of Klebsiella pneumoniae phage Miami.</title>
        <authorList>
            <person name="Mora D.A."/>
            <person name="Lessor L."/>
            <person name="Gill J."/>
            <person name="Liu M."/>
        </authorList>
    </citation>
    <scope>NUCLEOTIDE SEQUENCE [LARGE SCALE GENOMIC DNA]</scope>
</reference>
<dbReference type="EMBL" id="MT701590">
    <property type="protein sequence ID" value="QPB09318.1"/>
    <property type="molecule type" value="Genomic_DNA"/>
</dbReference>